<dbReference type="GO" id="GO:0046872">
    <property type="term" value="F:metal ion binding"/>
    <property type="evidence" value="ECO:0007669"/>
    <property type="project" value="UniProtKB-KW"/>
</dbReference>
<organism evidence="5 6">
    <name type="scientific">Candidatus Sediminicultor quintus</name>
    <dbReference type="NCBI Taxonomy" id="1797291"/>
    <lineage>
        <taxon>Bacteria</taxon>
        <taxon>Pseudomonadati</taxon>
        <taxon>Atribacterota</taxon>
        <taxon>Candidatus Phoenicimicrobiia</taxon>
        <taxon>Candidatus Pheonicimicrobiales</taxon>
        <taxon>Candidatus Phoenicimicrobiaceae</taxon>
        <taxon>Candidatus Sediminicultor</taxon>
    </lineage>
</organism>
<dbReference type="PROSITE" id="PS51379">
    <property type="entry name" value="4FE4S_FER_2"/>
    <property type="match status" value="2"/>
</dbReference>
<dbReference type="GO" id="GO:0051536">
    <property type="term" value="F:iron-sulfur cluster binding"/>
    <property type="evidence" value="ECO:0007669"/>
    <property type="project" value="UniProtKB-KW"/>
</dbReference>
<evidence type="ECO:0000259" key="4">
    <source>
        <dbReference type="PROSITE" id="PS51379"/>
    </source>
</evidence>
<dbReference type="Pfam" id="PF12800">
    <property type="entry name" value="Fer4_4"/>
    <property type="match status" value="1"/>
</dbReference>
<evidence type="ECO:0000313" key="6">
    <source>
        <dbReference type="Proteomes" id="UP000177701"/>
    </source>
</evidence>
<dbReference type="EMBL" id="MEYH01000022">
    <property type="protein sequence ID" value="OGD16927.1"/>
    <property type="molecule type" value="Genomic_DNA"/>
</dbReference>
<evidence type="ECO:0000313" key="5">
    <source>
        <dbReference type="EMBL" id="OGD16927.1"/>
    </source>
</evidence>
<protein>
    <recommendedName>
        <fullName evidence="4">4Fe-4S ferredoxin-type domain-containing protein</fullName>
    </recommendedName>
</protein>
<reference evidence="5 6" key="1">
    <citation type="journal article" date="2016" name="Nat. Commun.">
        <title>Thousands of microbial genomes shed light on interconnected biogeochemical processes in an aquifer system.</title>
        <authorList>
            <person name="Anantharaman K."/>
            <person name="Brown C.T."/>
            <person name="Hug L.A."/>
            <person name="Sharon I."/>
            <person name="Castelle C.J."/>
            <person name="Probst A.J."/>
            <person name="Thomas B.C."/>
            <person name="Singh A."/>
            <person name="Wilkins M.J."/>
            <person name="Karaoz U."/>
            <person name="Brodie E.L."/>
            <person name="Williams K.H."/>
            <person name="Hubbard S.S."/>
            <person name="Banfield J.F."/>
        </authorList>
    </citation>
    <scope>NUCLEOTIDE SEQUENCE [LARGE SCALE GENOMIC DNA]</scope>
</reference>
<keyword evidence="2" id="KW-0408">Iron</keyword>
<proteinExistence type="predicted"/>
<evidence type="ECO:0000256" key="2">
    <source>
        <dbReference type="ARBA" id="ARBA00023004"/>
    </source>
</evidence>
<keyword evidence="3" id="KW-0411">Iron-sulfur</keyword>
<dbReference type="STRING" id="1797291.A2V47_05890"/>
<name>A0A1F5AGA2_9BACT</name>
<evidence type="ECO:0000256" key="3">
    <source>
        <dbReference type="ARBA" id="ARBA00023014"/>
    </source>
</evidence>
<comment type="caution">
    <text evidence="5">The sequence shown here is derived from an EMBL/GenBank/DDBJ whole genome shotgun (WGS) entry which is preliminary data.</text>
</comment>
<dbReference type="PROSITE" id="PS00198">
    <property type="entry name" value="4FE4S_FER_1"/>
    <property type="match status" value="1"/>
</dbReference>
<feature type="domain" description="4Fe-4S ferredoxin-type" evidence="4">
    <location>
        <begin position="250"/>
        <end position="279"/>
    </location>
</feature>
<keyword evidence="1" id="KW-0479">Metal-binding</keyword>
<dbReference type="Gene3D" id="3.30.70.20">
    <property type="match status" value="1"/>
</dbReference>
<feature type="domain" description="4Fe-4S ferredoxin-type" evidence="4">
    <location>
        <begin position="219"/>
        <end position="248"/>
    </location>
</feature>
<dbReference type="SUPFAM" id="SSF54862">
    <property type="entry name" value="4Fe-4S ferredoxins"/>
    <property type="match status" value="1"/>
</dbReference>
<gene>
    <name evidence="5" type="ORF">A2V47_05890</name>
</gene>
<dbReference type="InterPro" id="IPR017900">
    <property type="entry name" value="4Fe4S_Fe_S_CS"/>
</dbReference>
<sequence length="303" mass="34520">MCEFCTEHGEGKKWYLQMKNYAEELLHEELSAAQKGIVGATTRFEWNNCFWETFVIPAIGRVSKTQKGLPDVPSSTELPEVQPSEDELVAHRKVEHFGQVLPIEDVERVIDMIDSITRMPCGCRFITTGKTDKRYCFGLGMDKWNILGKFPDAASSLEVLDQEETKRIFRQYDKEGLIHSIWTGVTPYVVGMCNCDRDCGAYKGYIEKRGAPHFFRAEYVCQIDLELCAGCKSCMSQCQFGAQFYSSALSKVYIDPTRCFGCGLCRAKCPNNAIRLLPRQESPEAANIWLRDKEEEEKSYSKT</sequence>
<dbReference type="InterPro" id="IPR017896">
    <property type="entry name" value="4Fe4S_Fe-S-bd"/>
</dbReference>
<dbReference type="AlphaFoldDB" id="A0A1F5AGA2"/>
<dbReference type="Proteomes" id="UP000177701">
    <property type="component" value="Unassembled WGS sequence"/>
</dbReference>
<accession>A0A1F5AGA2</accession>
<evidence type="ECO:0000256" key="1">
    <source>
        <dbReference type="ARBA" id="ARBA00022723"/>
    </source>
</evidence>
<dbReference type="Pfam" id="PF00037">
    <property type="entry name" value="Fer4"/>
    <property type="match status" value="1"/>
</dbReference>